<dbReference type="InterPro" id="IPR000608">
    <property type="entry name" value="UBC"/>
</dbReference>
<sequence length="945" mass="106212">MEPETVGLEVEDLVEVLGDPGRLAFVVEIGWRRGDLDSGGETGPDDENLYEWGERSPAGIGFQEQAYVERFVAKLSFVSSSRFEDTAILPISGLKLVDRRLVHGDIVSSTTQQQAVVCDVSVILTVRRLRNDELTGPPFEIDFKQLSYIGGLLLGSLVFKENWLGYVSDFDEKLTLEFDDGAVGILTVDSDNVIPSNRRGTAKMQGTYYPGQRVNLPSFALKEMFWARGYSSSSTAVVKGVNISNVNVKWVATAANGRETTMPTDYSKKEDLSMLGAYRWWWKAGDRGCIRNARSPVKDQSTPEQERGSVKLEGGYFEGEYSSSGQSPPGSMDVSNNASGRFLRAYRRIKPHNERRIESAEAVIRETGSLDVVEIMSTRTTVDLLWQDGTKSKCVPSVNVFPIPQLGAHDFFPGRFVRRTNEESNDQKETICGVVKSVNQTDRTASVVWEKPHGKGLKKTFEDVSVYDLTLNLDYDLNIGDLVVRIFKDNEDVNKGWVGEIAWTGLGTIEVVWNDNTRTREKPDSLIVLYRDDVMEEDEFEYDEMDGVEYEHMEEDDRHSFDLGYDSGRASGDEQTEEHSNNMDSSHADTRDADEGRTSTEVDTSSVGVFSKILRVMSAVRSAVRGRASVGSVPVPQSEPAQTATPEIHSAETPMEVETDLRGAESENEGKTDSEDGLLISRRASDPDVSKPSQKLFPKLTVLEDQPEGHHFLSQFGENLHRLGPIVRREWEQLTNSKVDGIHVVAYESRLDLLRIAIVGPEGTPYEDCLFFFDLQLSESYPNRPPHVYFYSHGRRLNPNLYEDGKVCLSILGTWEGDEVERWNPQTSNILRVLLSIQAMVFTEKPYYNEAGFETQVGSSEGDNKSRLYNESTVLLTLRHALSCYQPGGHSRDFEELVRKHFRERRARIIARCKQMVGDVQYSVGFRKSLEGLIPRLESYEYGTV</sequence>
<dbReference type="InterPro" id="IPR057734">
    <property type="entry name" value="UBE2O-like_SH3-C"/>
</dbReference>
<feature type="region of interest" description="Disordered" evidence="3">
    <location>
        <begin position="626"/>
        <end position="693"/>
    </location>
</feature>
<proteinExistence type="predicted"/>
<feature type="compositionally biased region" description="Basic and acidic residues" evidence="3">
    <location>
        <begin position="577"/>
        <end position="600"/>
    </location>
</feature>
<name>A0AAV8UL28_9RHOD</name>
<dbReference type="GO" id="GO:0061631">
    <property type="term" value="F:ubiquitin conjugating enzyme activity"/>
    <property type="evidence" value="ECO:0007669"/>
    <property type="project" value="TreeGrafter"/>
</dbReference>
<organism evidence="5 6">
    <name type="scientific">Rhodosorus marinus</name>
    <dbReference type="NCBI Taxonomy" id="101924"/>
    <lineage>
        <taxon>Eukaryota</taxon>
        <taxon>Rhodophyta</taxon>
        <taxon>Stylonematophyceae</taxon>
        <taxon>Stylonematales</taxon>
        <taxon>Stylonemataceae</taxon>
        <taxon>Rhodosorus</taxon>
    </lineage>
</organism>
<dbReference type="InterPro" id="IPR057735">
    <property type="entry name" value="UBE2O-like_tSH3-B"/>
</dbReference>
<feature type="domain" description="UBC core" evidence="4">
    <location>
        <begin position="722"/>
        <end position="882"/>
    </location>
</feature>
<dbReference type="AlphaFoldDB" id="A0AAV8UL28"/>
<dbReference type="CDD" id="cd23837">
    <property type="entry name" value="UBCc_UBE2O"/>
    <property type="match status" value="1"/>
</dbReference>
<dbReference type="SMART" id="SM00212">
    <property type="entry name" value="UBCc"/>
    <property type="match status" value="1"/>
</dbReference>
<evidence type="ECO:0000256" key="3">
    <source>
        <dbReference type="SAM" id="MobiDB-lite"/>
    </source>
</evidence>
<dbReference type="InterPro" id="IPR016135">
    <property type="entry name" value="UBQ-conjugating_enzyme/RWD"/>
</dbReference>
<dbReference type="InterPro" id="IPR057733">
    <property type="entry name" value="UBE2O-like_SH3-B"/>
</dbReference>
<dbReference type="Pfam" id="PF23046">
    <property type="entry name" value="tSH3-B_UBE2O"/>
    <property type="match status" value="1"/>
</dbReference>
<keyword evidence="6" id="KW-1185">Reference proteome</keyword>
<evidence type="ECO:0000313" key="5">
    <source>
        <dbReference type="EMBL" id="KAJ8903255.1"/>
    </source>
</evidence>
<reference evidence="5 6" key="1">
    <citation type="journal article" date="2023" name="Nat. Commun.">
        <title>Origin of minicircular mitochondrial genomes in red algae.</title>
        <authorList>
            <person name="Lee Y."/>
            <person name="Cho C.H."/>
            <person name="Lee Y.M."/>
            <person name="Park S.I."/>
            <person name="Yang J.H."/>
            <person name="West J.A."/>
            <person name="Bhattacharya D."/>
            <person name="Yoon H.S."/>
        </authorList>
    </citation>
    <scope>NUCLEOTIDE SEQUENCE [LARGE SCALE GENOMIC DNA]</scope>
    <source>
        <strain evidence="5 6">CCMP1338</strain>
        <tissue evidence="5">Whole cell</tissue>
    </source>
</reference>
<dbReference type="PANTHER" id="PTHR46116:SF15">
    <property type="entry name" value="(E3-INDEPENDENT) E2 UBIQUITIN-CONJUGATING ENZYME"/>
    <property type="match status" value="1"/>
</dbReference>
<dbReference type="Pfam" id="PF00179">
    <property type="entry name" value="UQ_con"/>
    <property type="match status" value="1"/>
</dbReference>
<dbReference type="PANTHER" id="PTHR46116">
    <property type="entry name" value="(E3-INDEPENDENT) E2 UBIQUITIN-CONJUGATING ENZYME"/>
    <property type="match status" value="1"/>
</dbReference>
<evidence type="ECO:0000256" key="1">
    <source>
        <dbReference type="ARBA" id="ARBA00022679"/>
    </source>
</evidence>
<dbReference type="Gene3D" id="3.10.110.10">
    <property type="entry name" value="Ubiquitin Conjugating Enzyme"/>
    <property type="match status" value="1"/>
</dbReference>
<gene>
    <name evidence="5" type="ORF">NDN08_004364</name>
</gene>
<feature type="compositionally biased region" description="Basic and acidic residues" evidence="3">
    <location>
        <begin position="659"/>
        <end position="674"/>
    </location>
</feature>
<dbReference type="PROSITE" id="PS50127">
    <property type="entry name" value="UBC_2"/>
    <property type="match status" value="1"/>
</dbReference>
<dbReference type="Proteomes" id="UP001157974">
    <property type="component" value="Unassembled WGS sequence"/>
</dbReference>
<evidence type="ECO:0000259" key="4">
    <source>
        <dbReference type="PROSITE" id="PS50127"/>
    </source>
</evidence>
<evidence type="ECO:0000256" key="2">
    <source>
        <dbReference type="ARBA" id="ARBA00022786"/>
    </source>
</evidence>
<protein>
    <recommendedName>
        <fullName evidence="4">UBC core domain-containing protein</fullName>
    </recommendedName>
</protein>
<accession>A0AAV8UL28</accession>
<dbReference type="Pfam" id="PF23043">
    <property type="entry name" value="SH3-B_UBE2O"/>
    <property type="match status" value="1"/>
</dbReference>
<evidence type="ECO:0000313" key="6">
    <source>
        <dbReference type="Proteomes" id="UP001157974"/>
    </source>
</evidence>
<dbReference type="SUPFAM" id="SSF54495">
    <property type="entry name" value="UBC-like"/>
    <property type="match status" value="1"/>
</dbReference>
<feature type="region of interest" description="Disordered" evidence="3">
    <location>
        <begin position="553"/>
        <end position="604"/>
    </location>
</feature>
<keyword evidence="2" id="KW-0833">Ubl conjugation pathway</keyword>
<comment type="caution">
    <text evidence="5">The sequence shown here is derived from an EMBL/GenBank/DDBJ whole genome shotgun (WGS) entry which is preliminary data.</text>
</comment>
<dbReference type="EMBL" id="JAMWBK010000007">
    <property type="protein sequence ID" value="KAJ8903255.1"/>
    <property type="molecule type" value="Genomic_DNA"/>
</dbReference>
<dbReference type="Pfam" id="PF23044">
    <property type="entry name" value="SH3-C_UBE2O"/>
    <property type="match status" value="1"/>
</dbReference>
<keyword evidence="1" id="KW-0808">Transferase</keyword>